<dbReference type="EMBL" id="LPXL01000049">
    <property type="protein sequence ID" value="KZC98273.1"/>
    <property type="molecule type" value="Genomic_DNA"/>
</dbReference>
<reference evidence="1 2" key="1">
    <citation type="submission" date="2015-12" db="EMBL/GenBank/DDBJ databases">
        <title>Genome sequence of Thalassospira xiamenensis MCCC 1A03005.</title>
        <authorList>
            <person name="Lu L."/>
            <person name="Lai Q."/>
            <person name="Shao Z."/>
            <person name="Qian P."/>
        </authorList>
    </citation>
    <scope>NUCLEOTIDE SEQUENCE [LARGE SCALE GENOMIC DNA]</scope>
    <source>
        <strain evidence="1 2">MCCC 1A03005</strain>
    </source>
</reference>
<dbReference type="Proteomes" id="UP000076167">
    <property type="component" value="Unassembled WGS sequence"/>
</dbReference>
<proteinExistence type="predicted"/>
<gene>
    <name evidence="1" type="ORF">AUP40_22195</name>
</gene>
<organism evidence="1 2">
    <name type="scientific">Thalassospira xiamenensis</name>
    <dbReference type="NCBI Taxonomy" id="220697"/>
    <lineage>
        <taxon>Bacteria</taxon>
        <taxon>Pseudomonadati</taxon>
        <taxon>Pseudomonadota</taxon>
        <taxon>Alphaproteobacteria</taxon>
        <taxon>Rhodospirillales</taxon>
        <taxon>Thalassospiraceae</taxon>
        <taxon>Thalassospira</taxon>
    </lineage>
</organism>
<comment type="caution">
    <text evidence="1">The sequence shown here is derived from an EMBL/GenBank/DDBJ whole genome shotgun (WGS) entry which is preliminary data.</text>
</comment>
<name>A0ABR5XZN9_9PROT</name>
<accession>A0ABR5XZN9</accession>
<evidence type="ECO:0000313" key="2">
    <source>
        <dbReference type="Proteomes" id="UP000076167"/>
    </source>
</evidence>
<sequence>MKKQHISKLGDISKKISLFNELLLSVTTYESAYLRIDSARDDDFWWKIRIVRSIDHKTIPRMRPFPGDSNHRAA</sequence>
<protein>
    <submittedName>
        <fullName evidence="1">Uncharacterized protein</fullName>
    </submittedName>
</protein>
<keyword evidence="2" id="KW-1185">Reference proteome</keyword>
<evidence type="ECO:0000313" key="1">
    <source>
        <dbReference type="EMBL" id="KZC98273.1"/>
    </source>
</evidence>